<dbReference type="PROSITE" id="PS50042">
    <property type="entry name" value="CNMP_BINDING_3"/>
    <property type="match status" value="1"/>
</dbReference>
<evidence type="ECO:0000256" key="3">
    <source>
        <dbReference type="ARBA" id="ARBA00023163"/>
    </source>
</evidence>
<proteinExistence type="predicted"/>
<dbReference type="SMART" id="SM00100">
    <property type="entry name" value="cNMP"/>
    <property type="match status" value="1"/>
</dbReference>
<evidence type="ECO:0000259" key="5">
    <source>
        <dbReference type="PROSITE" id="PS51063"/>
    </source>
</evidence>
<gene>
    <name evidence="6" type="ORF">ACFQKB_24525</name>
</gene>
<dbReference type="InterPro" id="IPR000595">
    <property type="entry name" value="cNMP-bd_dom"/>
</dbReference>
<comment type="caution">
    <text evidence="6">The sequence shown here is derived from an EMBL/GenBank/DDBJ whole genome shotgun (WGS) entry which is preliminary data.</text>
</comment>
<dbReference type="PANTHER" id="PTHR24567:SF68">
    <property type="entry name" value="DNA-BINDING TRANSCRIPTIONAL DUAL REGULATOR CRP"/>
    <property type="match status" value="1"/>
</dbReference>
<dbReference type="SUPFAM" id="SSF46785">
    <property type="entry name" value="Winged helix' DNA-binding domain"/>
    <property type="match status" value="1"/>
</dbReference>
<evidence type="ECO:0000259" key="4">
    <source>
        <dbReference type="PROSITE" id="PS50042"/>
    </source>
</evidence>
<dbReference type="PROSITE" id="PS51063">
    <property type="entry name" value="HTH_CRP_2"/>
    <property type="match status" value="1"/>
</dbReference>
<dbReference type="InterPro" id="IPR012318">
    <property type="entry name" value="HTH_CRP"/>
</dbReference>
<evidence type="ECO:0000313" key="7">
    <source>
        <dbReference type="Proteomes" id="UP001596380"/>
    </source>
</evidence>
<evidence type="ECO:0000256" key="1">
    <source>
        <dbReference type="ARBA" id="ARBA00023015"/>
    </source>
</evidence>
<dbReference type="Pfam" id="PF13545">
    <property type="entry name" value="HTH_Crp_2"/>
    <property type="match status" value="1"/>
</dbReference>
<protein>
    <submittedName>
        <fullName evidence="6">Crp/Fnr family transcriptional regulator</fullName>
    </submittedName>
</protein>
<feature type="domain" description="HTH crp-type" evidence="5">
    <location>
        <begin position="144"/>
        <end position="214"/>
    </location>
</feature>
<evidence type="ECO:0000313" key="6">
    <source>
        <dbReference type="EMBL" id="MFC6882943.1"/>
    </source>
</evidence>
<dbReference type="InterPro" id="IPR014710">
    <property type="entry name" value="RmlC-like_jellyroll"/>
</dbReference>
<keyword evidence="7" id="KW-1185">Reference proteome</keyword>
<dbReference type="Pfam" id="PF00027">
    <property type="entry name" value="cNMP_binding"/>
    <property type="match status" value="1"/>
</dbReference>
<dbReference type="InterPro" id="IPR018490">
    <property type="entry name" value="cNMP-bd_dom_sf"/>
</dbReference>
<reference evidence="7" key="1">
    <citation type="journal article" date="2019" name="Int. J. Syst. Evol. Microbiol.">
        <title>The Global Catalogue of Microorganisms (GCM) 10K type strain sequencing project: providing services to taxonomists for standard genome sequencing and annotation.</title>
        <authorList>
            <consortium name="The Broad Institute Genomics Platform"/>
            <consortium name="The Broad Institute Genome Sequencing Center for Infectious Disease"/>
            <person name="Wu L."/>
            <person name="Ma J."/>
        </authorList>
    </citation>
    <scope>NUCLEOTIDE SEQUENCE [LARGE SCALE GENOMIC DNA]</scope>
    <source>
        <strain evidence="7">JCM 3369</strain>
    </source>
</reference>
<dbReference type="SMART" id="SM00419">
    <property type="entry name" value="HTH_CRP"/>
    <property type="match status" value="1"/>
</dbReference>
<dbReference type="InterPro" id="IPR036390">
    <property type="entry name" value="WH_DNA-bd_sf"/>
</dbReference>
<dbReference type="RefSeq" id="WP_160819110.1">
    <property type="nucleotide sequence ID" value="NZ_JBHSXE010000001.1"/>
</dbReference>
<dbReference type="EMBL" id="JBHSXS010000016">
    <property type="protein sequence ID" value="MFC6882943.1"/>
    <property type="molecule type" value="Genomic_DNA"/>
</dbReference>
<dbReference type="InterPro" id="IPR050397">
    <property type="entry name" value="Env_Response_Regulators"/>
</dbReference>
<dbReference type="Gene3D" id="2.60.120.10">
    <property type="entry name" value="Jelly Rolls"/>
    <property type="match status" value="1"/>
</dbReference>
<organism evidence="6 7">
    <name type="scientific">Actinomadura yumaensis</name>
    <dbReference type="NCBI Taxonomy" id="111807"/>
    <lineage>
        <taxon>Bacteria</taxon>
        <taxon>Bacillati</taxon>
        <taxon>Actinomycetota</taxon>
        <taxon>Actinomycetes</taxon>
        <taxon>Streptosporangiales</taxon>
        <taxon>Thermomonosporaceae</taxon>
        <taxon>Actinomadura</taxon>
    </lineage>
</organism>
<sequence length="226" mass="24704">MPDHRTRLTGLGAMLPESLWRELLALGPRVNRPAGQVLMRQGDPGDVVFVLVRGRVRISQYEIDGVEMPLAIRRPGEILGDIAVLDGTARTATVSAVDACDVHAVSGPLFVGFVSRHTLARLLLRHSFGRLKEAETYRAELAVLPMYQRLCRTLLRLAEPDGEGGAVVEVGMSQEDLGRMIGAARNTVVGLLARLRDEGVVDTFRQRVVVRDIDALRARAVPPDDA</sequence>
<keyword evidence="2" id="KW-0238">DNA-binding</keyword>
<keyword evidence="3" id="KW-0804">Transcription</keyword>
<accession>A0ABW2CPB8</accession>
<dbReference type="Proteomes" id="UP001596380">
    <property type="component" value="Unassembled WGS sequence"/>
</dbReference>
<keyword evidence="1" id="KW-0805">Transcription regulation</keyword>
<name>A0ABW2CPB8_9ACTN</name>
<dbReference type="SUPFAM" id="SSF51206">
    <property type="entry name" value="cAMP-binding domain-like"/>
    <property type="match status" value="1"/>
</dbReference>
<feature type="domain" description="Cyclic nucleotide-binding" evidence="4">
    <location>
        <begin position="11"/>
        <end position="110"/>
    </location>
</feature>
<dbReference type="CDD" id="cd00038">
    <property type="entry name" value="CAP_ED"/>
    <property type="match status" value="1"/>
</dbReference>
<dbReference type="PANTHER" id="PTHR24567">
    <property type="entry name" value="CRP FAMILY TRANSCRIPTIONAL REGULATORY PROTEIN"/>
    <property type="match status" value="1"/>
</dbReference>
<evidence type="ECO:0000256" key="2">
    <source>
        <dbReference type="ARBA" id="ARBA00023125"/>
    </source>
</evidence>